<protein>
    <submittedName>
        <fullName evidence="1">Uncharacterized protein</fullName>
    </submittedName>
</protein>
<dbReference type="AlphaFoldDB" id="A0A383W187"/>
<dbReference type="EMBL" id="FNXT01001050">
    <property type="protein sequence ID" value="SZX71437.1"/>
    <property type="molecule type" value="Genomic_DNA"/>
</dbReference>
<dbReference type="Proteomes" id="UP000256970">
    <property type="component" value="Unassembled WGS sequence"/>
</dbReference>
<accession>A0A383W187</accession>
<sequence>MQRALQSATSSAGKEEQEQHLQAVLWLLRAARNAAAAVHASEHLVRLPALPLHWALHLVTAGVRITYAQLLAAACSTVPGVEVWVQAQQQLGVQTDMPAAAVAVCCGDIAAEALDTSRLSVKDAADLLQIAVNCSSQDTATALFESMARSQRTLDFKLLEPAAVRRILVTAALRQHASVIETLAMQAGVEQIVDPATFEAVLSHLMTQRHEDVCAWLLDTCATAAATLSSDAVARLILQALESGPKCQQHGSLVSKLICMPAAAQMSSSDMARIIQSIDWLGTLVWRVLTICWSQRSCTLVPAVECVSHATARHTNKLGRHADTCAPVSGQHMPTCPAADASGARFWRCKCCENGHMGPSGCTCCFLSSEWWQQLQAGFVAE</sequence>
<evidence type="ECO:0000313" key="1">
    <source>
        <dbReference type="EMBL" id="SZX71437.1"/>
    </source>
</evidence>
<evidence type="ECO:0000313" key="2">
    <source>
        <dbReference type="Proteomes" id="UP000256970"/>
    </source>
</evidence>
<organism evidence="1 2">
    <name type="scientific">Tetradesmus obliquus</name>
    <name type="common">Green alga</name>
    <name type="synonym">Acutodesmus obliquus</name>
    <dbReference type="NCBI Taxonomy" id="3088"/>
    <lineage>
        <taxon>Eukaryota</taxon>
        <taxon>Viridiplantae</taxon>
        <taxon>Chlorophyta</taxon>
        <taxon>core chlorophytes</taxon>
        <taxon>Chlorophyceae</taxon>
        <taxon>CS clade</taxon>
        <taxon>Sphaeropleales</taxon>
        <taxon>Scenedesmaceae</taxon>
        <taxon>Tetradesmus</taxon>
    </lineage>
</organism>
<proteinExistence type="predicted"/>
<name>A0A383W187_TETOB</name>
<keyword evidence="2" id="KW-1185">Reference proteome</keyword>
<reference evidence="1 2" key="1">
    <citation type="submission" date="2016-10" db="EMBL/GenBank/DDBJ databases">
        <authorList>
            <person name="Cai Z."/>
        </authorList>
    </citation>
    <scope>NUCLEOTIDE SEQUENCE [LARGE SCALE GENOMIC DNA]</scope>
</reference>
<gene>
    <name evidence="1" type="ORF">BQ4739_LOCUS11585</name>
</gene>